<keyword evidence="2" id="KW-1185">Reference proteome</keyword>
<protein>
    <recommendedName>
        <fullName evidence="3">Protein kinase domain-containing protein</fullName>
    </recommendedName>
</protein>
<comment type="caution">
    <text evidence="1">The sequence shown here is derived from an EMBL/GenBank/DDBJ whole genome shotgun (WGS) entry which is preliminary data.</text>
</comment>
<evidence type="ECO:0008006" key="3">
    <source>
        <dbReference type="Google" id="ProtNLM"/>
    </source>
</evidence>
<evidence type="ECO:0000313" key="2">
    <source>
        <dbReference type="Proteomes" id="UP001590950"/>
    </source>
</evidence>
<organism evidence="1 2">
    <name type="scientific">Stereocaulon virgatum</name>
    <dbReference type="NCBI Taxonomy" id="373712"/>
    <lineage>
        <taxon>Eukaryota</taxon>
        <taxon>Fungi</taxon>
        <taxon>Dikarya</taxon>
        <taxon>Ascomycota</taxon>
        <taxon>Pezizomycotina</taxon>
        <taxon>Lecanoromycetes</taxon>
        <taxon>OSLEUM clade</taxon>
        <taxon>Lecanoromycetidae</taxon>
        <taxon>Lecanorales</taxon>
        <taxon>Lecanorineae</taxon>
        <taxon>Stereocaulaceae</taxon>
        <taxon>Stereocaulon</taxon>
    </lineage>
</organism>
<evidence type="ECO:0000313" key="1">
    <source>
        <dbReference type="EMBL" id="KAL2037672.1"/>
    </source>
</evidence>
<proteinExistence type="predicted"/>
<gene>
    <name evidence="1" type="ORF">N7G274_009617</name>
</gene>
<accession>A0ABR3ZVQ6</accession>
<dbReference type="EMBL" id="JBEFKJ010000038">
    <property type="protein sequence ID" value="KAL2037672.1"/>
    <property type="molecule type" value="Genomic_DNA"/>
</dbReference>
<dbReference type="Proteomes" id="UP001590950">
    <property type="component" value="Unassembled WGS sequence"/>
</dbReference>
<reference evidence="1 2" key="1">
    <citation type="submission" date="2024-09" db="EMBL/GenBank/DDBJ databases">
        <title>Rethinking Asexuality: The Enigmatic Case of Functional Sexual Genes in Lepraria (Stereocaulaceae).</title>
        <authorList>
            <person name="Doellman M."/>
            <person name="Sun Y."/>
            <person name="Barcenas-Pena A."/>
            <person name="Lumbsch H.T."/>
            <person name="Grewe F."/>
        </authorList>
    </citation>
    <scope>NUCLEOTIDE SEQUENCE [LARGE SCALE GENOMIC DNA]</scope>
    <source>
        <strain evidence="1 2">Mercado 3170</strain>
    </source>
</reference>
<sequence length="134" mass="15007">MLLDVELDLSFRNFGCSKNTDYDGDGLPDFGSFDPRIGSPDVAESTELFGLGSSIYIILVGHLPHGPLILKTAKERLDYAETFKRLALNGELRDTCQTLGGDIVQGCWNHEIRSVEEAHVRDWTDRFVSTIYLL</sequence>
<name>A0ABR3ZVQ6_9LECA</name>